<dbReference type="EMBL" id="RBVX01000033">
    <property type="protein sequence ID" value="RSL30679.1"/>
    <property type="molecule type" value="Genomic_DNA"/>
</dbReference>
<dbReference type="GO" id="GO:0015871">
    <property type="term" value="P:choline transport"/>
    <property type="evidence" value="ECO:0007669"/>
    <property type="project" value="TreeGrafter"/>
</dbReference>
<reference evidence="7 8" key="1">
    <citation type="submission" date="2018-10" db="EMBL/GenBank/DDBJ databases">
        <title>Draft genome sequence of Bacillus salarius IM0101, isolated from a hypersaline soil in Inner Mongolia, China.</title>
        <authorList>
            <person name="Yamprayoonswat W."/>
            <person name="Boonvisut S."/>
            <person name="Jumpathong W."/>
            <person name="Sittihan S."/>
            <person name="Ruangsuj P."/>
            <person name="Wanthongcharoen S."/>
            <person name="Thongpramul N."/>
            <person name="Pimmason S."/>
            <person name="Yu B."/>
            <person name="Yasawong M."/>
        </authorList>
    </citation>
    <scope>NUCLEOTIDE SEQUENCE [LARGE SCALE GENOMIC DNA]</scope>
    <source>
        <strain evidence="7 8">IM0101</strain>
    </source>
</reference>
<evidence type="ECO:0000313" key="7">
    <source>
        <dbReference type="EMBL" id="RSL30679.1"/>
    </source>
</evidence>
<name>A0A428MXA3_9BACI</name>
<comment type="subcellular location">
    <subcellularLocation>
        <location evidence="1">Cell membrane</location>
    </subcellularLocation>
</comment>
<evidence type="ECO:0000256" key="1">
    <source>
        <dbReference type="ARBA" id="ARBA00004236"/>
    </source>
</evidence>
<proteinExistence type="predicted"/>
<evidence type="ECO:0000313" key="8">
    <source>
        <dbReference type="Proteomes" id="UP000275076"/>
    </source>
</evidence>
<dbReference type="InterPro" id="IPR007210">
    <property type="entry name" value="ABC_Gly_betaine_transp_sub-bd"/>
</dbReference>
<evidence type="ECO:0000256" key="2">
    <source>
        <dbReference type="ARBA" id="ARBA00022448"/>
    </source>
</evidence>
<comment type="caution">
    <text evidence="7">The sequence shown here is derived from an EMBL/GenBank/DDBJ whole genome shotgun (WGS) entry which is preliminary data.</text>
</comment>
<dbReference type="Pfam" id="PF04069">
    <property type="entry name" value="OpuAC"/>
    <property type="match status" value="2"/>
</dbReference>
<dbReference type="SUPFAM" id="SSF53850">
    <property type="entry name" value="Periplasmic binding protein-like II"/>
    <property type="match status" value="2"/>
</dbReference>
<dbReference type="PANTHER" id="PTHR47737:SF1">
    <property type="entry name" value="GLYCINE BETAINE_PROLINE BETAINE TRANSPORT SYSTEM PERMEASE PROTEIN PROW"/>
    <property type="match status" value="1"/>
</dbReference>
<keyword evidence="2" id="KW-0813">Transport</keyword>
<dbReference type="RefSeq" id="WP_125560071.1">
    <property type="nucleotide sequence ID" value="NZ_RBVX01000033.1"/>
</dbReference>
<feature type="domain" description="ABC-type glycine betaine transport system substrate-binding" evidence="6">
    <location>
        <begin position="45"/>
        <end position="183"/>
    </location>
</feature>
<evidence type="ECO:0000256" key="5">
    <source>
        <dbReference type="SAM" id="SignalP"/>
    </source>
</evidence>
<dbReference type="OrthoDB" id="9787902at2"/>
<feature type="domain" description="ABC-type glycine betaine transport system substrate-binding" evidence="6">
    <location>
        <begin position="203"/>
        <end position="302"/>
    </location>
</feature>
<dbReference type="GO" id="GO:0043190">
    <property type="term" value="C:ATP-binding cassette (ABC) transporter complex"/>
    <property type="evidence" value="ECO:0007669"/>
    <property type="project" value="InterPro"/>
</dbReference>
<sequence>MRLQLNKGIILFSIGMLLLLAGCQSGDGDGDTADGDGEENNAEANEVDEIVGIDPGSGTMEIARETVDAYNLEAELTPSSEPAMITDLQNAIENEEPIVVTLWQPHWMFSKHDLKFLEDPKETLGASENIHTMVRQGLEDEHPSAYQLLENFYWEVADMNSVMLKFSQDEDVEPRDAAKEWIADNRDKVDSWMEGIEPVDDETVELAYINWDTELSSTNVVTLVLEELGYNVELTSLDMGIAFESLSEGDVDGMLIAWLPVGAASYAEQYKDEIVDMGPNLEGAQQGFVVPEYMDIDSIEDLPTESE</sequence>
<evidence type="ECO:0000256" key="3">
    <source>
        <dbReference type="ARBA" id="ARBA00022475"/>
    </source>
</evidence>
<dbReference type="PANTHER" id="PTHR47737">
    <property type="entry name" value="GLYCINE BETAINE/PROLINE BETAINE TRANSPORT SYSTEM PERMEASE PROTEIN PROW"/>
    <property type="match status" value="1"/>
</dbReference>
<gene>
    <name evidence="7" type="ORF">D7Z54_24595</name>
</gene>
<feature type="signal peptide" evidence="5">
    <location>
        <begin position="1"/>
        <end position="26"/>
    </location>
</feature>
<dbReference type="GO" id="GO:0005275">
    <property type="term" value="F:amine transmembrane transporter activity"/>
    <property type="evidence" value="ECO:0007669"/>
    <property type="project" value="TreeGrafter"/>
</dbReference>
<evidence type="ECO:0000259" key="6">
    <source>
        <dbReference type="Pfam" id="PF04069"/>
    </source>
</evidence>
<organism evidence="7 8">
    <name type="scientific">Salibacterium salarium</name>
    <dbReference type="NCBI Taxonomy" id="284579"/>
    <lineage>
        <taxon>Bacteria</taxon>
        <taxon>Bacillati</taxon>
        <taxon>Bacillota</taxon>
        <taxon>Bacilli</taxon>
        <taxon>Bacillales</taxon>
        <taxon>Bacillaceae</taxon>
    </lineage>
</organism>
<evidence type="ECO:0000256" key="4">
    <source>
        <dbReference type="ARBA" id="ARBA00023136"/>
    </source>
</evidence>
<keyword evidence="4" id="KW-0472">Membrane</keyword>
<keyword evidence="3" id="KW-1003">Cell membrane</keyword>
<protein>
    <submittedName>
        <fullName evidence="7">Glycine/betaine ABC transporter</fullName>
    </submittedName>
</protein>
<dbReference type="Proteomes" id="UP000275076">
    <property type="component" value="Unassembled WGS sequence"/>
</dbReference>
<dbReference type="Gene3D" id="3.40.190.100">
    <property type="entry name" value="Glycine betaine-binding periplasmic protein, domain 2"/>
    <property type="match status" value="1"/>
</dbReference>
<dbReference type="AlphaFoldDB" id="A0A428MXA3"/>
<dbReference type="GO" id="GO:0015226">
    <property type="term" value="F:carnitine transmembrane transporter activity"/>
    <property type="evidence" value="ECO:0007669"/>
    <property type="project" value="TreeGrafter"/>
</dbReference>
<dbReference type="Gene3D" id="3.10.105.10">
    <property type="entry name" value="Dipeptide-binding Protein, Domain 3"/>
    <property type="match status" value="1"/>
</dbReference>
<dbReference type="GO" id="GO:0031460">
    <property type="term" value="P:glycine betaine transport"/>
    <property type="evidence" value="ECO:0007669"/>
    <property type="project" value="TreeGrafter"/>
</dbReference>
<keyword evidence="8" id="KW-1185">Reference proteome</keyword>
<dbReference type="PROSITE" id="PS51257">
    <property type="entry name" value="PROKAR_LIPOPROTEIN"/>
    <property type="match status" value="1"/>
</dbReference>
<feature type="chain" id="PRO_5038580234" evidence="5">
    <location>
        <begin position="27"/>
        <end position="307"/>
    </location>
</feature>
<keyword evidence="5" id="KW-0732">Signal</keyword>
<accession>A0A428MXA3</accession>